<comment type="caution">
    <text evidence="2">The sequence shown here is derived from an EMBL/GenBank/DDBJ whole genome shotgun (WGS) entry which is preliminary data.</text>
</comment>
<organism evidence="2 3">
    <name type="scientific">Rhypophila decipiens</name>
    <dbReference type="NCBI Taxonomy" id="261697"/>
    <lineage>
        <taxon>Eukaryota</taxon>
        <taxon>Fungi</taxon>
        <taxon>Dikarya</taxon>
        <taxon>Ascomycota</taxon>
        <taxon>Pezizomycotina</taxon>
        <taxon>Sordariomycetes</taxon>
        <taxon>Sordariomycetidae</taxon>
        <taxon>Sordariales</taxon>
        <taxon>Naviculisporaceae</taxon>
        <taxon>Rhypophila</taxon>
    </lineage>
</organism>
<reference evidence="2" key="2">
    <citation type="submission" date="2023-05" db="EMBL/GenBank/DDBJ databases">
        <authorList>
            <consortium name="Lawrence Berkeley National Laboratory"/>
            <person name="Steindorff A."/>
            <person name="Hensen N."/>
            <person name="Bonometti L."/>
            <person name="Westerberg I."/>
            <person name="Brannstrom I.O."/>
            <person name="Guillou S."/>
            <person name="Cros-Aarteil S."/>
            <person name="Calhoun S."/>
            <person name="Haridas S."/>
            <person name="Kuo A."/>
            <person name="Mondo S."/>
            <person name="Pangilinan J."/>
            <person name="Riley R."/>
            <person name="Labutti K."/>
            <person name="Andreopoulos B."/>
            <person name="Lipzen A."/>
            <person name="Chen C."/>
            <person name="Yanf M."/>
            <person name="Daum C."/>
            <person name="Ng V."/>
            <person name="Clum A."/>
            <person name="Ohm R."/>
            <person name="Martin F."/>
            <person name="Silar P."/>
            <person name="Natvig D."/>
            <person name="Lalanne C."/>
            <person name="Gautier V."/>
            <person name="Ament-Velasquez S.L."/>
            <person name="Kruys A."/>
            <person name="Hutchinson M.I."/>
            <person name="Powell A.J."/>
            <person name="Barry K."/>
            <person name="Miller A.N."/>
            <person name="Grigoriev I.V."/>
            <person name="Debuchy R."/>
            <person name="Gladieux P."/>
            <person name="Thoren M.H."/>
            <person name="Johannesson H."/>
        </authorList>
    </citation>
    <scope>NUCLEOTIDE SEQUENCE</scope>
    <source>
        <strain evidence="2">PSN293</strain>
    </source>
</reference>
<sequence>MLPFRATPAIQTMRVVVNGTGVGLFPRPVVSSTGTAAASAICLNNQRHFFLPALQQRFASLGSSGRSSISSKSSSSASSAMDEIIDADIDISDPPEAVGASNAATARANSERMGHGRVIDEEGNTVLYASAGALGLLGLYSIFHEPIVESGSSGSSSSGGSGILSRSSNELDPGTDARGRTSPLSSIKASSRQHHDLPAHAPGGETIEFKLGRG</sequence>
<accession>A0AAN6XTQ9</accession>
<keyword evidence="3" id="KW-1185">Reference proteome</keyword>
<dbReference type="AlphaFoldDB" id="A0AAN6XTQ9"/>
<gene>
    <name evidence="2" type="ORF">QBC37DRAFT_380796</name>
</gene>
<reference evidence="2" key="1">
    <citation type="journal article" date="2023" name="Mol. Phylogenet. Evol.">
        <title>Genome-scale phylogeny and comparative genomics of the fungal order Sordariales.</title>
        <authorList>
            <person name="Hensen N."/>
            <person name="Bonometti L."/>
            <person name="Westerberg I."/>
            <person name="Brannstrom I.O."/>
            <person name="Guillou S."/>
            <person name="Cros-Aarteil S."/>
            <person name="Calhoun S."/>
            <person name="Haridas S."/>
            <person name="Kuo A."/>
            <person name="Mondo S."/>
            <person name="Pangilinan J."/>
            <person name="Riley R."/>
            <person name="LaButti K."/>
            <person name="Andreopoulos B."/>
            <person name="Lipzen A."/>
            <person name="Chen C."/>
            <person name="Yan M."/>
            <person name="Daum C."/>
            <person name="Ng V."/>
            <person name="Clum A."/>
            <person name="Steindorff A."/>
            <person name="Ohm R.A."/>
            <person name="Martin F."/>
            <person name="Silar P."/>
            <person name="Natvig D.O."/>
            <person name="Lalanne C."/>
            <person name="Gautier V."/>
            <person name="Ament-Velasquez S.L."/>
            <person name="Kruys A."/>
            <person name="Hutchinson M.I."/>
            <person name="Powell A.J."/>
            <person name="Barry K."/>
            <person name="Miller A.N."/>
            <person name="Grigoriev I.V."/>
            <person name="Debuchy R."/>
            <person name="Gladieux P."/>
            <person name="Hiltunen Thoren M."/>
            <person name="Johannesson H."/>
        </authorList>
    </citation>
    <scope>NUCLEOTIDE SEQUENCE</scope>
    <source>
        <strain evidence="2">PSN293</strain>
    </source>
</reference>
<proteinExistence type="predicted"/>
<name>A0AAN6XTQ9_9PEZI</name>
<dbReference type="Proteomes" id="UP001301769">
    <property type="component" value="Unassembled WGS sequence"/>
</dbReference>
<dbReference type="EMBL" id="MU858359">
    <property type="protein sequence ID" value="KAK4206733.1"/>
    <property type="molecule type" value="Genomic_DNA"/>
</dbReference>
<evidence type="ECO:0000256" key="1">
    <source>
        <dbReference type="SAM" id="MobiDB-lite"/>
    </source>
</evidence>
<feature type="region of interest" description="Disordered" evidence="1">
    <location>
        <begin position="149"/>
        <end position="214"/>
    </location>
</feature>
<evidence type="ECO:0000313" key="2">
    <source>
        <dbReference type="EMBL" id="KAK4206733.1"/>
    </source>
</evidence>
<feature type="region of interest" description="Disordered" evidence="1">
    <location>
        <begin position="95"/>
        <end position="116"/>
    </location>
</feature>
<evidence type="ECO:0000313" key="3">
    <source>
        <dbReference type="Proteomes" id="UP001301769"/>
    </source>
</evidence>
<protein>
    <submittedName>
        <fullName evidence="2">Uncharacterized protein</fullName>
    </submittedName>
</protein>